<accession>Q69KH2</accession>
<proteinExistence type="predicted"/>
<organism evidence="1 2">
    <name type="scientific">Oryza sativa subsp. japonica</name>
    <name type="common">Rice</name>
    <dbReference type="NCBI Taxonomy" id="39947"/>
    <lineage>
        <taxon>Eukaryota</taxon>
        <taxon>Viridiplantae</taxon>
        <taxon>Streptophyta</taxon>
        <taxon>Embryophyta</taxon>
        <taxon>Tracheophyta</taxon>
        <taxon>Spermatophyta</taxon>
        <taxon>Magnoliopsida</taxon>
        <taxon>Liliopsida</taxon>
        <taxon>Poales</taxon>
        <taxon>Poaceae</taxon>
        <taxon>BOP clade</taxon>
        <taxon>Oryzoideae</taxon>
        <taxon>Oryzeae</taxon>
        <taxon>Oryzinae</taxon>
        <taxon>Oryza</taxon>
        <taxon>Oryza sativa</taxon>
    </lineage>
</organism>
<reference evidence="2" key="1">
    <citation type="journal article" date="2005" name="Nature">
        <title>The map-based sequence of the rice genome.</title>
        <authorList>
            <consortium name="International rice genome sequencing project (IRGSP)"/>
            <person name="Matsumoto T."/>
            <person name="Wu J."/>
            <person name="Kanamori H."/>
            <person name="Katayose Y."/>
            <person name="Fujisawa M."/>
            <person name="Namiki N."/>
            <person name="Mizuno H."/>
            <person name="Yamamoto K."/>
            <person name="Antonio B.A."/>
            <person name="Baba T."/>
            <person name="Sakata K."/>
            <person name="Nagamura Y."/>
            <person name="Aoki H."/>
            <person name="Arikawa K."/>
            <person name="Arita K."/>
            <person name="Bito T."/>
            <person name="Chiden Y."/>
            <person name="Fujitsuka N."/>
            <person name="Fukunaka R."/>
            <person name="Hamada M."/>
            <person name="Harada C."/>
            <person name="Hayashi A."/>
            <person name="Hijishita S."/>
            <person name="Honda M."/>
            <person name="Hosokawa S."/>
            <person name="Ichikawa Y."/>
            <person name="Idonuma A."/>
            <person name="Iijima M."/>
            <person name="Ikeda M."/>
            <person name="Ikeno M."/>
            <person name="Ito K."/>
            <person name="Ito S."/>
            <person name="Ito T."/>
            <person name="Ito Y."/>
            <person name="Ito Y."/>
            <person name="Iwabuchi A."/>
            <person name="Kamiya K."/>
            <person name="Karasawa W."/>
            <person name="Kurita K."/>
            <person name="Katagiri S."/>
            <person name="Kikuta A."/>
            <person name="Kobayashi H."/>
            <person name="Kobayashi N."/>
            <person name="Machita K."/>
            <person name="Maehara T."/>
            <person name="Masukawa M."/>
            <person name="Mizubayashi T."/>
            <person name="Mukai Y."/>
            <person name="Nagasaki H."/>
            <person name="Nagata Y."/>
            <person name="Naito S."/>
            <person name="Nakashima M."/>
            <person name="Nakama Y."/>
            <person name="Nakamichi Y."/>
            <person name="Nakamura M."/>
            <person name="Meguro A."/>
            <person name="Negishi M."/>
            <person name="Ohta I."/>
            <person name="Ohta T."/>
            <person name="Okamoto M."/>
            <person name="Ono N."/>
            <person name="Saji S."/>
            <person name="Sakaguchi M."/>
            <person name="Sakai K."/>
            <person name="Shibata M."/>
            <person name="Shimokawa T."/>
            <person name="Song J."/>
            <person name="Takazaki Y."/>
            <person name="Terasawa K."/>
            <person name="Tsugane M."/>
            <person name="Tsuji K."/>
            <person name="Ueda S."/>
            <person name="Waki K."/>
            <person name="Yamagata H."/>
            <person name="Yamamoto M."/>
            <person name="Yamamoto S."/>
            <person name="Yamane H."/>
            <person name="Yoshiki S."/>
            <person name="Yoshihara R."/>
            <person name="Yukawa K."/>
            <person name="Zhong H."/>
            <person name="Yano M."/>
            <person name="Yuan Q."/>
            <person name="Ouyang S."/>
            <person name="Liu J."/>
            <person name="Jones K.M."/>
            <person name="Gansberger K."/>
            <person name="Moffat K."/>
            <person name="Hill J."/>
            <person name="Bera J."/>
            <person name="Fadrosh D."/>
            <person name="Jin S."/>
            <person name="Johri S."/>
            <person name="Kim M."/>
            <person name="Overton L."/>
            <person name="Reardon M."/>
            <person name="Tsitrin T."/>
            <person name="Vuong H."/>
            <person name="Weaver B."/>
            <person name="Ciecko A."/>
            <person name="Tallon L."/>
            <person name="Jackson J."/>
            <person name="Pai G."/>
            <person name="Aken S.V."/>
            <person name="Utterback T."/>
            <person name="Reidmuller S."/>
            <person name="Feldblyum T."/>
            <person name="Hsiao J."/>
            <person name="Zismann V."/>
            <person name="Iobst S."/>
            <person name="de Vazeille A.R."/>
            <person name="Buell C.R."/>
            <person name="Ying K."/>
            <person name="Li Y."/>
            <person name="Lu T."/>
            <person name="Huang Y."/>
            <person name="Zhao Q."/>
            <person name="Feng Q."/>
            <person name="Zhang L."/>
            <person name="Zhu J."/>
            <person name="Weng Q."/>
            <person name="Mu J."/>
            <person name="Lu Y."/>
            <person name="Fan D."/>
            <person name="Liu Y."/>
            <person name="Guan J."/>
            <person name="Zhang Y."/>
            <person name="Yu S."/>
            <person name="Liu X."/>
            <person name="Zhang Y."/>
            <person name="Hong G."/>
            <person name="Han B."/>
            <person name="Choisne N."/>
            <person name="Demange N."/>
            <person name="Orjeda G."/>
            <person name="Samain S."/>
            <person name="Cattolico L."/>
            <person name="Pelletier E."/>
            <person name="Couloux A."/>
            <person name="Segurens B."/>
            <person name="Wincker P."/>
            <person name="D'Hont A."/>
            <person name="Scarpelli C."/>
            <person name="Weissenbach J."/>
            <person name="Salanoubat M."/>
            <person name="Quetier F."/>
            <person name="Yu Y."/>
            <person name="Kim H.R."/>
            <person name="Rambo T."/>
            <person name="Currie J."/>
            <person name="Collura K."/>
            <person name="Luo M."/>
            <person name="Yang T."/>
            <person name="Ammiraju J.S.S."/>
            <person name="Engler F."/>
            <person name="Soderlund C."/>
            <person name="Wing R.A."/>
            <person name="Palmer L.E."/>
            <person name="de la Bastide M."/>
            <person name="Spiegel L."/>
            <person name="Nascimento L."/>
            <person name="Zutavern T."/>
            <person name="O'Shaughnessy A."/>
            <person name="Dike S."/>
            <person name="Dedhia N."/>
            <person name="Preston R."/>
            <person name="Balija V."/>
            <person name="McCombie W.R."/>
            <person name="Chow T."/>
            <person name="Chen H."/>
            <person name="Chung M."/>
            <person name="Chen C."/>
            <person name="Shaw J."/>
            <person name="Wu H."/>
            <person name="Hsiao K."/>
            <person name="Chao Y."/>
            <person name="Chu M."/>
            <person name="Cheng C."/>
            <person name="Hour A."/>
            <person name="Lee P."/>
            <person name="Lin S."/>
            <person name="Lin Y."/>
            <person name="Liou J."/>
            <person name="Liu S."/>
            <person name="Hsing Y."/>
            <person name="Raghuvanshi S."/>
            <person name="Mohanty A."/>
            <person name="Bharti A.K."/>
            <person name="Gaur A."/>
            <person name="Gupta V."/>
            <person name="Kumar D."/>
            <person name="Ravi V."/>
            <person name="Vij S."/>
            <person name="Kapur A."/>
            <person name="Khurana P."/>
            <person name="Khurana P."/>
            <person name="Khurana J.P."/>
            <person name="Tyagi A.K."/>
            <person name="Gaikwad K."/>
            <person name="Singh A."/>
            <person name="Dalal V."/>
            <person name="Srivastava S."/>
            <person name="Dixit A."/>
            <person name="Pal A.K."/>
            <person name="Ghazi I.A."/>
            <person name="Yadav M."/>
            <person name="Pandit A."/>
            <person name="Bhargava A."/>
            <person name="Sureshbabu K."/>
            <person name="Batra K."/>
            <person name="Sharma T.R."/>
            <person name="Mohapatra T."/>
            <person name="Singh N.K."/>
            <person name="Messing J."/>
            <person name="Nelson A.B."/>
            <person name="Fuks G."/>
            <person name="Kavchok S."/>
            <person name="Keizer G."/>
            <person name="Linton E."/>
            <person name="Llaca V."/>
            <person name="Song R."/>
            <person name="Tanyolac B."/>
            <person name="Young S."/>
            <person name="Ho-Il K."/>
            <person name="Hahn J.H."/>
            <person name="Sangsakoo G."/>
            <person name="Vanavichit A."/>
            <person name="de Mattos Luiz.A.T."/>
            <person name="Zimmer P.D."/>
            <person name="Malone G."/>
            <person name="Dellagostin O."/>
            <person name="de Oliveira A.C."/>
            <person name="Bevan M."/>
            <person name="Bancroft I."/>
            <person name="Minx P."/>
            <person name="Cordum H."/>
            <person name="Wilson R."/>
            <person name="Cheng Z."/>
            <person name="Jin W."/>
            <person name="Jiang J."/>
            <person name="Leong S.A."/>
            <person name="Iwama H."/>
            <person name="Gojobori T."/>
            <person name="Itoh T."/>
            <person name="Niimura Y."/>
            <person name="Fujii Y."/>
            <person name="Habara T."/>
            <person name="Sakai H."/>
            <person name="Sato Y."/>
            <person name="Wilson G."/>
            <person name="Kumar K."/>
            <person name="McCouch S."/>
            <person name="Juretic N."/>
            <person name="Hoen D."/>
            <person name="Wright S."/>
            <person name="Bruskiewich R."/>
            <person name="Bureau T."/>
            <person name="Miyao A."/>
            <person name="Hirochika H."/>
            <person name="Nishikawa T."/>
            <person name="Kadowaki K."/>
            <person name="Sugiura M."/>
            <person name="Burr B."/>
            <person name="Sasaki T."/>
        </authorList>
    </citation>
    <scope>NUCLEOTIDE SEQUENCE [LARGE SCALE GENOMIC DNA]</scope>
    <source>
        <strain evidence="2">cv. Nipponbare</strain>
    </source>
</reference>
<gene>
    <name evidence="1" type="primary">OSJNBb0066M12.29</name>
</gene>
<dbReference type="EMBL" id="AP005916">
    <property type="protein sequence ID" value="BAD36568.1"/>
    <property type="molecule type" value="Genomic_DNA"/>
</dbReference>
<name>Q69KH2_ORYSJ</name>
<sequence length="131" mass="14326">MHVFLDYRCHGRRVAGSSYNEDNGHNPKWLPCIVNPQFLFSSTAKSTRQIARCTAAVLANAFLAAVARRRDAQSGASTCGGEAAVAIGDDGAMEFCLELKVTYVLALARRQQELLLLDVCILLLRLNNSID</sequence>
<dbReference type="Proteomes" id="UP000000763">
    <property type="component" value="Chromosome 9"/>
</dbReference>
<evidence type="ECO:0000313" key="1">
    <source>
        <dbReference type="EMBL" id="BAD36568.1"/>
    </source>
</evidence>
<evidence type="ECO:0000313" key="2">
    <source>
        <dbReference type="Proteomes" id="UP000000763"/>
    </source>
</evidence>
<dbReference type="AlphaFoldDB" id="Q69KH2"/>
<reference evidence="2" key="2">
    <citation type="journal article" date="2008" name="Nucleic Acids Res.">
        <title>The rice annotation project database (RAP-DB): 2008 update.</title>
        <authorList>
            <consortium name="The rice annotation project (RAP)"/>
        </authorList>
    </citation>
    <scope>GENOME REANNOTATION</scope>
    <source>
        <strain evidence="2">cv. Nipponbare</strain>
    </source>
</reference>
<protein>
    <submittedName>
        <fullName evidence="1">Uncharacterized protein</fullName>
    </submittedName>
</protein>